<sequence length="164" mass="18612">MFTLENGSIATRLPHLFLRYVLGAFLLCLISVSASAEQKLVFGEYEVHYMGLSSSFLSPEVAKIYDIPRSGSLGFLNISVLQKTKGGQIPAALDAKVTGSIRNLIGQSRELEFRRIREGQAIYYISTFRFDDGDMYNFDLDIVPSNARQKNFDVKFSQRFYEEE</sequence>
<feature type="domain" description="DUF4426" evidence="1">
    <location>
        <begin position="41"/>
        <end position="162"/>
    </location>
</feature>
<organism evidence="2 3">
    <name type="scientific">Oleispira antarctica</name>
    <dbReference type="NCBI Taxonomy" id="188908"/>
    <lineage>
        <taxon>Bacteria</taxon>
        <taxon>Pseudomonadati</taxon>
        <taxon>Pseudomonadota</taxon>
        <taxon>Gammaproteobacteria</taxon>
        <taxon>Oceanospirillales</taxon>
        <taxon>Oceanospirillaceae</taxon>
        <taxon>Oleispira</taxon>
    </lineage>
</organism>
<dbReference type="Proteomes" id="UP000227088">
    <property type="component" value="Unassembled WGS sequence"/>
</dbReference>
<dbReference type="AlphaFoldDB" id="A0A1Y5HXP3"/>
<evidence type="ECO:0000313" key="2">
    <source>
        <dbReference type="EMBL" id="OUS39595.1"/>
    </source>
</evidence>
<dbReference type="Pfam" id="PF14467">
    <property type="entry name" value="DUF4426"/>
    <property type="match status" value="1"/>
</dbReference>
<dbReference type="EMBL" id="MABE01000542">
    <property type="protein sequence ID" value="OUS39595.1"/>
    <property type="molecule type" value="Genomic_DNA"/>
</dbReference>
<protein>
    <recommendedName>
        <fullName evidence="1">DUF4426 domain-containing protein</fullName>
    </recommendedName>
</protein>
<accession>A0A1Y5HXP3</accession>
<name>A0A1Y5HXP3_OLEAN</name>
<evidence type="ECO:0000259" key="1">
    <source>
        <dbReference type="Pfam" id="PF14467"/>
    </source>
</evidence>
<dbReference type="Gene3D" id="2.60.40.3340">
    <property type="entry name" value="Domain of unknown function DUF4426"/>
    <property type="match status" value="1"/>
</dbReference>
<comment type="caution">
    <text evidence="2">The sequence shown here is derived from an EMBL/GenBank/DDBJ whole genome shotgun (WGS) entry which is preliminary data.</text>
</comment>
<dbReference type="InterPro" id="IPR025218">
    <property type="entry name" value="DUF4426"/>
</dbReference>
<reference evidence="3" key="1">
    <citation type="journal article" date="2017" name="Proc. Natl. Acad. Sci. U.S.A.">
        <title>Simulation of Deepwater Horizon oil plume reveals substrate specialization within a complex community of hydrocarbon degraders.</title>
        <authorList>
            <person name="Hu P."/>
            <person name="Dubinsky E.A."/>
            <person name="Probst A.J."/>
            <person name="Wang J."/>
            <person name="Sieber C.M.K."/>
            <person name="Tom L.M."/>
            <person name="Gardinali P."/>
            <person name="Banfield J.F."/>
            <person name="Atlas R.M."/>
            <person name="Andersen G.L."/>
        </authorList>
    </citation>
    <scope>NUCLEOTIDE SEQUENCE [LARGE SCALE GENOMIC DNA]</scope>
</reference>
<evidence type="ECO:0000313" key="3">
    <source>
        <dbReference type="Proteomes" id="UP000227088"/>
    </source>
</evidence>
<gene>
    <name evidence="2" type="ORF">A9R00_09365</name>
</gene>
<proteinExistence type="predicted"/>